<proteinExistence type="predicted"/>
<name>A0A444X6F9_ARAHY</name>
<organism evidence="1 2">
    <name type="scientific">Arachis hypogaea</name>
    <name type="common">Peanut</name>
    <dbReference type="NCBI Taxonomy" id="3818"/>
    <lineage>
        <taxon>Eukaryota</taxon>
        <taxon>Viridiplantae</taxon>
        <taxon>Streptophyta</taxon>
        <taxon>Embryophyta</taxon>
        <taxon>Tracheophyta</taxon>
        <taxon>Spermatophyta</taxon>
        <taxon>Magnoliopsida</taxon>
        <taxon>eudicotyledons</taxon>
        <taxon>Gunneridae</taxon>
        <taxon>Pentapetalae</taxon>
        <taxon>rosids</taxon>
        <taxon>fabids</taxon>
        <taxon>Fabales</taxon>
        <taxon>Fabaceae</taxon>
        <taxon>Papilionoideae</taxon>
        <taxon>50 kb inversion clade</taxon>
        <taxon>dalbergioids sensu lato</taxon>
        <taxon>Dalbergieae</taxon>
        <taxon>Pterocarpus clade</taxon>
        <taxon>Arachis</taxon>
    </lineage>
</organism>
<dbReference type="AlphaFoldDB" id="A0A444X6F9"/>
<protein>
    <recommendedName>
        <fullName evidence="3">Zinc finger GRF-type domain-containing protein</fullName>
    </recommendedName>
</protein>
<evidence type="ECO:0008006" key="3">
    <source>
        <dbReference type="Google" id="ProtNLM"/>
    </source>
</evidence>
<evidence type="ECO:0000313" key="1">
    <source>
        <dbReference type="EMBL" id="RYQ85276.1"/>
    </source>
</evidence>
<dbReference type="EMBL" id="SDMP01000020">
    <property type="protein sequence ID" value="RYQ85276.1"/>
    <property type="molecule type" value="Genomic_DNA"/>
</dbReference>
<dbReference type="Proteomes" id="UP000289738">
    <property type="component" value="Chromosome B10"/>
</dbReference>
<reference evidence="1 2" key="1">
    <citation type="submission" date="2019-01" db="EMBL/GenBank/DDBJ databases">
        <title>Sequencing of cultivated peanut Arachis hypogaea provides insights into genome evolution and oil improvement.</title>
        <authorList>
            <person name="Chen X."/>
        </authorList>
    </citation>
    <scope>NUCLEOTIDE SEQUENCE [LARGE SCALE GENOMIC DNA]</scope>
    <source>
        <strain evidence="2">cv. Fuhuasheng</strain>
        <tissue evidence="1">Leaves</tissue>
    </source>
</reference>
<comment type="caution">
    <text evidence="1">The sequence shown here is derived from an EMBL/GenBank/DDBJ whole genome shotgun (WGS) entry which is preliminary data.</text>
</comment>
<accession>A0A444X6F9</accession>
<keyword evidence="2" id="KW-1185">Reference proteome</keyword>
<sequence>MSSSREHGSGRDALSDEGRNIYVSFVGNAGVRKKKLFVALNCYCKIHAILFMSSTQLNPKKLFFGWPYFKIVESHCKYFGWLDEYVALFEEEQANGHSFHG</sequence>
<gene>
    <name evidence="1" type="ORF">Ahy_B10g104781</name>
</gene>
<evidence type="ECO:0000313" key="2">
    <source>
        <dbReference type="Proteomes" id="UP000289738"/>
    </source>
</evidence>